<sequence length="201" mass="23659">MNIPWWQWTKECPKHLVNIAERDKVALAVHEEDFVPITWQQAKFGIATGNTDFARRPKVLRAYRDSFVTINQIYATNLDYLKGELGWEDLRPSAATPFGSLDDYQITLNGYPYGWDDGIYHVVVWCKFPLPDGEGTLHVNKDSRDRIDRWVRVQWPTQASEDIMWWRNPVKFKSVPELEHFHVLLRCPDPYIIDELESRVL</sequence>
<dbReference type="OrthoDB" id="10053431at2759"/>
<accession>A0A6A6U1R6</accession>
<dbReference type="GO" id="GO:0006044">
    <property type="term" value="P:N-acetylglucosamine metabolic process"/>
    <property type="evidence" value="ECO:0007669"/>
    <property type="project" value="TreeGrafter"/>
</dbReference>
<proteinExistence type="predicted"/>
<organism evidence="1 2">
    <name type="scientific">Microthyrium microscopicum</name>
    <dbReference type="NCBI Taxonomy" id="703497"/>
    <lineage>
        <taxon>Eukaryota</taxon>
        <taxon>Fungi</taxon>
        <taxon>Dikarya</taxon>
        <taxon>Ascomycota</taxon>
        <taxon>Pezizomycotina</taxon>
        <taxon>Dothideomycetes</taxon>
        <taxon>Dothideomycetes incertae sedis</taxon>
        <taxon>Microthyriales</taxon>
        <taxon>Microthyriaceae</taxon>
        <taxon>Microthyrium</taxon>
    </lineage>
</organism>
<dbReference type="AlphaFoldDB" id="A0A6A6U1R6"/>
<dbReference type="GO" id="GO:0005737">
    <property type="term" value="C:cytoplasm"/>
    <property type="evidence" value="ECO:0007669"/>
    <property type="project" value="TreeGrafter"/>
</dbReference>
<dbReference type="EMBL" id="MU004240">
    <property type="protein sequence ID" value="KAF2665377.1"/>
    <property type="molecule type" value="Genomic_DNA"/>
</dbReference>
<protein>
    <submittedName>
        <fullName evidence="1">Uncharacterized protein</fullName>
    </submittedName>
</protein>
<keyword evidence="2" id="KW-1185">Reference proteome</keyword>
<dbReference type="InterPro" id="IPR022036">
    <property type="entry name" value="DUF3605"/>
</dbReference>
<dbReference type="PANTHER" id="PTHR35020">
    <property type="entry name" value="N-ACETYLGLUCOSAMINE-INDUCED PROTEIN 1"/>
    <property type="match status" value="1"/>
</dbReference>
<evidence type="ECO:0000313" key="2">
    <source>
        <dbReference type="Proteomes" id="UP000799302"/>
    </source>
</evidence>
<dbReference type="Pfam" id="PF12239">
    <property type="entry name" value="DUF3605"/>
    <property type="match status" value="1"/>
</dbReference>
<reference evidence="1" key="1">
    <citation type="journal article" date="2020" name="Stud. Mycol.">
        <title>101 Dothideomycetes genomes: a test case for predicting lifestyles and emergence of pathogens.</title>
        <authorList>
            <person name="Haridas S."/>
            <person name="Albert R."/>
            <person name="Binder M."/>
            <person name="Bloem J."/>
            <person name="Labutti K."/>
            <person name="Salamov A."/>
            <person name="Andreopoulos B."/>
            <person name="Baker S."/>
            <person name="Barry K."/>
            <person name="Bills G."/>
            <person name="Bluhm B."/>
            <person name="Cannon C."/>
            <person name="Castanera R."/>
            <person name="Culley D."/>
            <person name="Daum C."/>
            <person name="Ezra D."/>
            <person name="Gonzalez J."/>
            <person name="Henrissat B."/>
            <person name="Kuo A."/>
            <person name="Liang C."/>
            <person name="Lipzen A."/>
            <person name="Lutzoni F."/>
            <person name="Magnuson J."/>
            <person name="Mondo S."/>
            <person name="Nolan M."/>
            <person name="Ohm R."/>
            <person name="Pangilinan J."/>
            <person name="Park H.-J."/>
            <person name="Ramirez L."/>
            <person name="Alfaro M."/>
            <person name="Sun H."/>
            <person name="Tritt A."/>
            <person name="Yoshinaga Y."/>
            <person name="Zwiers L.-H."/>
            <person name="Turgeon B."/>
            <person name="Goodwin S."/>
            <person name="Spatafora J."/>
            <person name="Crous P."/>
            <person name="Grigoriev I."/>
        </authorList>
    </citation>
    <scope>NUCLEOTIDE SEQUENCE</scope>
    <source>
        <strain evidence="1">CBS 115976</strain>
    </source>
</reference>
<dbReference type="PANTHER" id="PTHR35020:SF2">
    <property type="entry name" value="N-ACETYLGLUCOSAMINE-INDUCED PROTEIN 1"/>
    <property type="match status" value="1"/>
</dbReference>
<dbReference type="Proteomes" id="UP000799302">
    <property type="component" value="Unassembled WGS sequence"/>
</dbReference>
<name>A0A6A6U1R6_9PEZI</name>
<gene>
    <name evidence="1" type="ORF">BT63DRAFT_377461</name>
</gene>
<evidence type="ECO:0000313" key="1">
    <source>
        <dbReference type="EMBL" id="KAF2665377.1"/>
    </source>
</evidence>